<dbReference type="PROSITE" id="PS50895">
    <property type="entry name" value="SURF1"/>
    <property type="match status" value="1"/>
</dbReference>
<organism evidence="8 9">
    <name type="scientific">Halodurantibacterium flavum</name>
    <dbReference type="NCBI Taxonomy" id="1382802"/>
    <lineage>
        <taxon>Bacteria</taxon>
        <taxon>Pseudomonadati</taxon>
        <taxon>Pseudomonadota</taxon>
        <taxon>Alphaproteobacteria</taxon>
        <taxon>Rhodobacterales</taxon>
        <taxon>Paracoccaceae</taxon>
        <taxon>Halodurantibacterium</taxon>
    </lineage>
</organism>
<evidence type="ECO:0000256" key="4">
    <source>
        <dbReference type="ARBA" id="ARBA00022989"/>
    </source>
</evidence>
<dbReference type="PANTHER" id="PTHR23427:SF2">
    <property type="entry name" value="SURFEIT LOCUS PROTEIN 1"/>
    <property type="match status" value="1"/>
</dbReference>
<dbReference type="Pfam" id="PF02104">
    <property type="entry name" value="SURF1"/>
    <property type="match status" value="1"/>
</dbReference>
<proteinExistence type="inferred from homology"/>
<keyword evidence="4 6" id="KW-1133">Transmembrane helix</keyword>
<reference evidence="9" key="1">
    <citation type="journal article" date="2019" name="Int. J. Syst. Evol. Microbiol.">
        <title>The Global Catalogue of Microorganisms (GCM) 10K type strain sequencing project: providing services to taxonomists for standard genome sequencing and annotation.</title>
        <authorList>
            <consortium name="The Broad Institute Genomics Platform"/>
            <consortium name="The Broad Institute Genome Sequencing Center for Infectious Disease"/>
            <person name="Wu L."/>
            <person name="Ma J."/>
        </authorList>
    </citation>
    <scope>NUCLEOTIDE SEQUENCE [LARGE SCALE GENOMIC DNA]</scope>
    <source>
        <strain evidence="9">CGMCC 4.7242</strain>
    </source>
</reference>
<comment type="caution">
    <text evidence="6">Lacks conserved residue(s) required for the propagation of feature annotation.</text>
</comment>
<gene>
    <name evidence="8" type="ORF">ACFSGJ_13055</name>
</gene>
<evidence type="ECO:0000256" key="6">
    <source>
        <dbReference type="RuleBase" id="RU363076"/>
    </source>
</evidence>
<sequence length="227" mass="25417">MRRILLPLLFGIAGTAILLSLGFWQVQRLHWKEAVIAEIEAQIHADPVPLPDAPDPATDRYRPVMLRGQTTGEELHVLVSRRGMGAGFLVVSAFETEDGRRVLLDRGYVREAQRRAPRPPVPLDVTGNLNWPQEADGYTPDPDPVRELWFARDVPRMAEALGTEPVLVVARESTGDGIEAMPVDTSAIPNDHLNYAITWFLLAAVWAGMTGYYLWRITLQRDEGTDR</sequence>
<dbReference type="EMBL" id="JBHUGH010000010">
    <property type="protein sequence ID" value="MFD1913140.1"/>
    <property type="molecule type" value="Genomic_DNA"/>
</dbReference>
<accession>A0ABW4S6C9</accession>
<keyword evidence="3 6" id="KW-0812">Transmembrane</keyword>
<dbReference type="InterPro" id="IPR002994">
    <property type="entry name" value="Surf1/Shy1"/>
</dbReference>
<feature type="region of interest" description="Disordered" evidence="7">
    <location>
        <begin position="119"/>
        <end position="138"/>
    </location>
</feature>
<evidence type="ECO:0000256" key="7">
    <source>
        <dbReference type="SAM" id="MobiDB-lite"/>
    </source>
</evidence>
<evidence type="ECO:0000256" key="3">
    <source>
        <dbReference type="ARBA" id="ARBA00022692"/>
    </source>
</evidence>
<name>A0ABW4S6C9_9RHOB</name>
<comment type="subcellular location">
    <subcellularLocation>
        <location evidence="6">Cell membrane</location>
        <topology evidence="6">Multi-pass membrane protein</topology>
    </subcellularLocation>
    <subcellularLocation>
        <location evidence="1">Membrane</location>
    </subcellularLocation>
</comment>
<comment type="similarity">
    <text evidence="2 6">Belongs to the SURF1 family.</text>
</comment>
<evidence type="ECO:0000256" key="5">
    <source>
        <dbReference type="ARBA" id="ARBA00023136"/>
    </source>
</evidence>
<dbReference type="InterPro" id="IPR045214">
    <property type="entry name" value="Surf1/Surf4"/>
</dbReference>
<protein>
    <recommendedName>
        <fullName evidence="6">SURF1-like protein</fullName>
    </recommendedName>
</protein>
<evidence type="ECO:0000256" key="1">
    <source>
        <dbReference type="ARBA" id="ARBA00004370"/>
    </source>
</evidence>
<evidence type="ECO:0000313" key="8">
    <source>
        <dbReference type="EMBL" id="MFD1913140.1"/>
    </source>
</evidence>
<feature type="transmembrane region" description="Helical" evidence="6">
    <location>
        <begin position="196"/>
        <end position="215"/>
    </location>
</feature>
<evidence type="ECO:0000256" key="2">
    <source>
        <dbReference type="ARBA" id="ARBA00007165"/>
    </source>
</evidence>
<dbReference type="RefSeq" id="WP_390262515.1">
    <property type="nucleotide sequence ID" value="NZ_JBHUGH010000010.1"/>
</dbReference>
<evidence type="ECO:0000313" key="9">
    <source>
        <dbReference type="Proteomes" id="UP001597353"/>
    </source>
</evidence>
<keyword evidence="5 6" id="KW-0472">Membrane</keyword>
<keyword evidence="6" id="KW-1003">Cell membrane</keyword>
<dbReference type="PANTHER" id="PTHR23427">
    <property type="entry name" value="SURFEIT LOCUS PROTEIN"/>
    <property type="match status" value="1"/>
</dbReference>
<keyword evidence="9" id="KW-1185">Reference proteome</keyword>
<comment type="caution">
    <text evidence="8">The sequence shown here is derived from an EMBL/GenBank/DDBJ whole genome shotgun (WGS) entry which is preliminary data.</text>
</comment>
<dbReference type="Proteomes" id="UP001597353">
    <property type="component" value="Unassembled WGS sequence"/>
</dbReference>
<dbReference type="CDD" id="cd06662">
    <property type="entry name" value="SURF1"/>
    <property type="match status" value="1"/>
</dbReference>